<dbReference type="PANTHER" id="PTHR43736">
    <property type="entry name" value="ADP-RIBOSE PYROPHOSPHATASE"/>
    <property type="match status" value="1"/>
</dbReference>
<accession>A0ABR2YN54</accession>
<sequence length="397" mass="41855">MSKGVVYASLETEKNDLGPDGEDELITEADLEGGYEQTQPRTGLKRSLACAAAVVLVSIACIGVVVFMLHNKSMDMDKGIEKVGAGLFIVSGDEVLLLRRNSKHNDNTWGLPGGNAEADDTHLQATAIREATEEMGSVPACNVSGQILTLRGKKKQKAYTVFICDITPAAKAAFKPKLNDEHQEARWWPLAALPAKGQLHPVVATLLEDPGAQRQLVAALPAGVVPATNSTAGVGTLKPLGAANLAGEERVDKRGAGLMLADGDKVMLMRKVGKHGPGKWGLPGGSADSKDADDLATAEREAKEEVGGVPAHEVKGQIQIRRKGKHGVKLHTVFIATVASGASAAFQPAMNEEHLEVKWLPLSEAVALPPAQVHPVLAEVLSPERKAELQAALGLPV</sequence>
<dbReference type="InterPro" id="IPR015797">
    <property type="entry name" value="NUDIX_hydrolase-like_dom_sf"/>
</dbReference>
<evidence type="ECO:0000256" key="1">
    <source>
        <dbReference type="SAM" id="Phobius"/>
    </source>
</evidence>
<dbReference type="Gene3D" id="3.90.79.10">
    <property type="entry name" value="Nucleoside Triphosphate Pyrophosphohydrolase"/>
    <property type="match status" value="2"/>
</dbReference>
<dbReference type="PROSITE" id="PS51462">
    <property type="entry name" value="NUDIX"/>
    <property type="match status" value="2"/>
</dbReference>
<evidence type="ECO:0000259" key="2">
    <source>
        <dbReference type="PROSITE" id="PS51462"/>
    </source>
</evidence>
<evidence type="ECO:0000313" key="3">
    <source>
        <dbReference type="EMBL" id="KAK9908333.1"/>
    </source>
</evidence>
<keyword evidence="1" id="KW-0812">Transmembrane</keyword>
<feature type="domain" description="Nudix hydrolase" evidence="2">
    <location>
        <begin position="251"/>
        <end position="382"/>
    </location>
</feature>
<keyword evidence="4" id="KW-1185">Reference proteome</keyword>
<keyword evidence="1" id="KW-1133">Transmembrane helix</keyword>
<dbReference type="Pfam" id="PF00293">
    <property type="entry name" value="NUDIX"/>
    <property type="match status" value="2"/>
</dbReference>
<gene>
    <name evidence="3" type="ORF">WJX75_006239</name>
</gene>
<evidence type="ECO:0000313" key="4">
    <source>
        <dbReference type="Proteomes" id="UP001491310"/>
    </source>
</evidence>
<dbReference type="SUPFAM" id="SSF55811">
    <property type="entry name" value="Nudix"/>
    <property type="match status" value="2"/>
</dbReference>
<proteinExistence type="predicted"/>
<reference evidence="3 4" key="1">
    <citation type="journal article" date="2024" name="Nat. Commun.">
        <title>Phylogenomics reveals the evolutionary origins of lichenization in chlorophyte algae.</title>
        <authorList>
            <person name="Puginier C."/>
            <person name="Libourel C."/>
            <person name="Otte J."/>
            <person name="Skaloud P."/>
            <person name="Haon M."/>
            <person name="Grisel S."/>
            <person name="Petersen M."/>
            <person name="Berrin J.G."/>
            <person name="Delaux P.M."/>
            <person name="Dal Grande F."/>
            <person name="Keller J."/>
        </authorList>
    </citation>
    <scope>NUCLEOTIDE SEQUENCE [LARGE SCALE GENOMIC DNA]</scope>
    <source>
        <strain evidence="3 4">SAG 216-7</strain>
    </source>
</reference>
<organism evidence="3 4">
    <name type="scientific">Coccomyxa subellipsoidea</name>
    <dbReference type="NCBI Taxonomy" id="248742"/>
    <lineage>
        <taxon>Eukaryota</taxon>
        <taxon>Viridiplantae</taxon>
        <taxon>Chlorophyta</taxon>
        <taxon>core chlorophytes</taxon>
        <taxon>Trebouxiophyceae</taxon>
        <taxon>Trebouxiophyceae incertae sedis</taxon>
        <taxon>Coccomyxaceae</taxon>
        <taxon>Coccomyxa</taxon>
    </lineage>
</organism>
<comment type="caution">
    <text evidence="3">The sequence shown here is derived from an EMBL/GenBank/DDBJ whole genome shotgun (WGS) entry which is preliminary data.</text>
</comment>
<feature type="domain" description="Nudix hydrolase" evidence="2">
    <location>
        <begin position="78"/>
        <end position="212"/>
    </location>
</feature>
<keyword evidence="1" id="KW-0472">Membrane</keyword>
<protein>
    <recommendedName>
        <fullName evidence="2">Nudix hydrolase domain-containing protein</fullName>
    </recommendedName>
</protein>
<feature type="transmembrane region" description="Helical" evidence="1">
    <location>
        <begin position="48"/>
        <end position="69"/>
    </location>
</feature>
<dbReference type="InterPro" id="IPR000086">
    <property type="entry name" value="NUDIX_hydrolase_dom"/>
</dbReference>
<dbReference type="Proteomes" id="UP001491310">
    <property type="component" value="Unassembled WGS sequence"/>
</dbReference>
<dbReference type="CDD" id="cd02883">
    <property type="entry name" value="NUDIX_Hydrolase"/>
    <property type="match status" value="2"/>
</dbReference>
<name>A0ABR2YN54_9CHLO</name>
<dbReference type="EMBL" id="JALJOT010000008">
    <property type="protein sequence ID" value="KAK9908333.1"/>
    <property type="molecule type" value="Genomic_DNA"/>
</dbReference>
<dbReference type="PANTHER" id="PTHR43736:SF1">
    <property type="entry name" value="DIHYDRONEOPTERIN TRIPHOSPHATE DIPHOSPHATASE"/>
    <property type="match status" value="1"/>
</dbReference>